<keyword evidence="3" id="KW-0378">Hydrolase</keyword>
<gene>
    <name evidence="8" type="ORF">GRI35_02935</name>
</gene>
<dbReference type="Proteomes" id="UP000460290">
    <property type="component" value="Unassembled WGS sequence"/>
</dbReference>
<evidence type="ECO:0000259" key="7">
    <source>
        <dbReference type="Pfam" id="PF02897"/>
    </source>
</evidence>
<dbReference type="InterPro" id="IPR023302">
    <property type="entry name" value="Pept_S9A_N"/>
</dbReference>
<keyword evidence="5" id="KW-0732">Signal</keyword>
<keyword evidence="4" id="KW-0720">Serine protease</keyword>
<evidence type="ECO:0000313" key="9">
    <source>
        <dbReference type="Proteomes" id="UP000460290"/>
    </source>
</evidence>
<keyword evidence="9" id="KW-1185">Reference proteome</keyword>
<dbReference type="PANTHER" id="PTHR11757">
    <property type="entry name" value="PROTEASE FAMILY S9A OLIGOPEPTIDASE"/>
    <property type="match status" value="1"/>
</dbReference>
<dbReference type="Pfam" id="PF00326">
    <property type="entry name" value="Peptidase_S9"/>
    <property type="match status" value="1"/>
</dbReference>
<feature type="signal peptide" evidence="5">
    <location>
        <begin position="1"/>
        <end position="21"/>
    </location>
</feature>
<name>A0A844Z689_9SPHN</name>
<protein>
    <submittedName>
        <fullName evidence="8">Prolyl oligopeptidase family serine peptidase</fullName>
    </submittedName>
</protein>
<feature type="domain" description="Peptidase S9 prolyl oligopeptidase catalytic" evidence="6">
    <location>
        <begin position="510"/>
        <end position="724"/>
    </location>
</feature>
<dbReference type="SUPFAM" id="SSF50993">
    <property type="entry name" value="Peptidase/esterase 'gauge' domain"/>
    <property type="match status" value="1"/>
</dbReference>
<dbReference type="Pfam" id="PF02897">
    <property type="entry name" value="Peptidase_S9_N"/>
    <property type="match status" value="1"/>
</dbReference>
<evidence type="ECO:0000256" key="1">
    <source>
        <dbReference type="ARBA" id="ARBA00005228"/>
    </source>
</evidence>
<dbReference type="SUPFAM" id="SSF53474">
    <property type="entry name" value="alpha/beta-Hydrolases"/>
    <property type="match status" value="1"/>
</dbReference>
<dbReference type="PRINTS" id="PR00862">
    <property type="entry name" value="PROLIGOPTASE"/>
</dbReference>
<proteinExistence type="inferred from homology"/>
<dbReference type="AlphaFoldDB" id="A0A844Z689"/>
<comment type="similarity">
    <text evidence="1">Belongs to the peptidase S9A family.</text>
</comment>
<evidence type="ECO:0000256" key="2">
    <source>
        <dbReference type="ARBA" id="ARBA00022670"/>
    </source>
</evidence>
<evidence type="ECO:0000313" key="8">
    <source>
        <dbReference type="EMBL" id="MXO82330.1"/>
    </source>
</evidence>
<accession>A0A844Z689</accession>
<evidence type="ECO:0000256" key="5">
    <source>
        <dbReference type="SAM" id="SignalP"/>
    </source>
</evidence>
<dbReference type="EMBL" id="WTYZ01000001">
    <property type="protein sequence ID" value="MXO82330.1"/>
    <property type="molecule type" value="Genomic_DNA"/>
</dbReference>
<evidence type="ECO:0000259" key="6">
    <source>
        <dbReference type="Pfam" id="PF00326"/>
    </source>
</evidence>
<feature type="chain" id="PRO_5032359835" evidence="5">
    <location>
        <begin position="22"/>
        <end position="728"/>
    </location>
</feature>
<comment type="caution">
    <text evidence="8">The sequence shown here is derived from an EMBL/GenBank/DDBJ whole genome shotgun (WGS) entry which is preliminary data.</text>
</comment>
<reference evidence="8 9" key="1">
    <citation type="submission" date="2019-12" db="EMBL/GenBank/DDBJ databases">
        <title>Genomic-based taxomic classification of the family Erythrobacteraceae.</title>
        <authorList>
            <person name="Xu L."/>
        </authorList>
    </citation>
    <scope>NUCLEOTIDE SEQUENCE [LARGE SCALE GENOMIC DNA]</scope>
    <source>
        <strain evidence="8 9">KCTC 42006</strain>
    </source>
</reference>
<dbReference type="PANTHER" id="PTHR11757:SF19">
    <property type="entry name" value="PROLYL ENDOPEPTIDASE-LIKE"/>
    <property type="match status" value="1"/>
</dbReference>
<sequence>MKFAQKLISSTAISLAAVVLAAPVLAQDAAPKEETSLTKPKLTAPPVAEKREHTFTHHGITISDPYHWLKDQSYPTIDDEDVLDYVKAENAWFEQQMEPRKELVDTLFEELKGRVKEDDSSVPQKDGDWVYWTEFEEGKEYRLWYRKPAAGGDKELLLNENELADGKDYFRLGAFSISDSGQFLAYSFDDNGSERYLAKIKNIETGELLSDAIPETLSGLTWVANDTMIAYGKANDKWRVDNVRLHKIGTDVADDVEIFREKDEGFRVGAGLSAQEDWLIIATGDNETSEVRLVRTDDPTGEQILVKPREKGVEYSVDVRDGTIYIHTNDDHVNFRLATASIEAPGEWTTQIAGSDEFYLTDFDLFKDFYVTEGRLSGLDQVQVRSYDDASQITPVAFPEASYSAGLSNNPEYDVSKLRLTYESMVTPDSVYDYHLADAKLELLKQQEIPSGYDASLYTTVREYVTARDGTKVPVSVVMRKDRGMATDGEAAPLHLYAYGAYGYAVPPGFSSSRLSLLDRGVAYAIAHIRGGDDLGRNWYLQGKMNERWNTYTDFVDVAKGLAAKGYTREGEISASGGSAGGELMGVVVNTDPKLWKAVVADVPFVDVLNTMLDTSLPLTPGEWPEWGNPIESKRSFAYILSYSPYDQVVAQEYPPMLVTAGLNDPRVTYWEPAKWVAKLRDTKTDDNELLLKTNMGAGHGGKSGRFTSLYEAAEEFAFILSHHGIDE</sequence>
<dbReference type="OrthoDB" id="9801421at2"/>
<dbReference type="Gene3D" id="2.130.10.120">
    <property type="entry name" value="Prolyl oligopeptidase, N-terminal domain"/>
    <property type="match status" value="1"/>
</dbReference>
<dbReference type="GO" id="GO:0006508">
    <property type="term" value="P:proteolysis"/>
    <property type="evidence" value="ECO:0007669"/>
    <property type="project" value="UniProtKB-KW"/>
</dbReference>
<dbReference type="InterPro" id="IPR029058">
    <property type="entry name" value="AB_hydrolase_fold"/>
</dbReference>
<feature type="domain" description="Peptidase S9A N-terminal" evidence="7">
    <location>
        <begin position="45"/>
        <end position="447"/>
    </location>
</feature>
<dbReference type="InterPro" id="IPR051543">
    <property type="entry name" value="Serine_Peptidase_S9A"/>
</dbReference>
<dbReference type="Gene3D" id="3.40.50.1820">
    <property type="entry name" value="alpha/beta hydrolase"/>
    <property type="match status" value="1"/>
</dbReference>
<dbReference type="GO" id="GO:0004252">
    <property type="term" value="F:serine-type endopeptidase activity"/>
    <property type="evidence" value="ECO:0007669"/>
    <property type="project" value="InterPro"/>
</dbReference>
<organism evidence="8 9">
    <name type="scientific">Pontixanthobacter aestiaquae</name>
    <dbReference type="NCBI Taxonomy" id="1509367"/>
    <lineage>
        <taxon>Bacteria</taxon>
        <taxon>Pseudomonadati</taxon>
        <taxon>Pseudomonadota</taxon>
        <taxon>Alphaproteobacteria</taxon>
        <taxon>Sphingomonadales</taxon>
        <taxon>Erythrobacteraceae</taxon>
        <taxon>Pontixanthobacter</taxon>
    </lineage>
</organism>
<keyword evidence="2" id="KW-0645">Protease</keyword>
<evidence type="ECO:0000256" key="4">
    <source>
        <dbReference type="ARBA" id="ARBA00022825"/>
    </source>
</evidence>
<dbReference type="InterPro" id="IPR001375">
    <property type="entry name" value="Peptidase_S9_cat"/>
</dbReference>
<evidence type="ECO:0000256" key="3">
    <source>
        <dbReference type="ARBA" id="ARBA00022801"/>
    </source>
</evidence>
<dbReference type="InterPro" id="IPR002470">
    <property type="entry name" value="Peptidase_S9A"/>
</dbReference>
<dbReference type="RefSeq" id="WP_160612720.1">
    <property type="nucleotide sequence ID" value="NZ_JAUFQM010000001.1"/>
</dbReference>